<organism evidence="1">
    <name type="scientific">marine sediment metagenome</name>
    <dbReference type="NCBI Taxonomy" id="412755"/>
    <lineage>
        <taxon>unclassified sequences</taxon>
        <taxon>metagenomes</taxon>
        <taxon>ecological metagenomes</taxon>
    </lineage>
</organism>
<dbReference type="AlphaFoldDB" id="A0A0F9HC09"/>
<dbReference type="EMBL" id="LAZR01017387">
    <property type="protein sequence ID" value="KKM00642.1"/>
    <property type="molecule type" value="Genomic_DNA"/>
</dbReference>
<sequence>MVKNKKNSYEKWKKINHECLLSNGICVYCGKEGENPHDRGREKFDDEIELSPQMQKVFDFAVNYANKWDMFRKGLYKPTLVELDQFAAEGLTIRLDESGKIISVKKQGKEDEKLVESYEYKRLIEDE</sequence>
<proteinExistence type="predicted"/>
<accession>A0A0F9HC09</accession>
<comment type="caution">
    <text evidence="1">The sequence shown here is derived from an EMBL/GenBank/DDBJ whole genome shotgun (WGS) entry which is preliminary data.</text>
</comment>
<gene>
    <name evidence="1" type="ORF">LCGC14_1802400</name>
</gene>
<evidence type="ECO:0000313" key="1">
    <source>
        <dbReference type="EMBL" id="KKM00642.1"/>
    </source>
</evidence>
<protein>
    <submittedName>
        <fullName evidence="1">Uncharacterized protein</fullName>
    </submittedName>
</protein>
<name>A0A0F9HC09_9ZZZZ</name>
<reference evidence="1" key="1">
    <citation type="journal article" date="2015" name="Nature">
        <title>Complex archaea that bridge the gap between prokaryotes and eukaryotes.</title>
        <authorList>
            <person name="Spang A."/>
            <person name="Saw J.H."/>
            <person name="Jorgensen S.L."/>
            <person name="Zaremba-Niedzwiedzka K."/>
            <person name="Martijn J."/>
            <person name="Lind A.E."/>
            <person name="van Eijk R."/>
            <person name="Schleper C."/>
            <person name="Guy L."/>
            <person name="Ettema T.J."/>
        </authorList>
    </citation>
    <scope>NUCLEOTIDE SEQUENCE</scope>
</reference>